<dbReference type="Proteomes" id="UP000015347">
    <property type="component" value="Unassembled WGS sequence"/>
</dbReference>
<dbReference type="AlphaFoldDB" id="S9S565"/>
<evidence type="ECO:0000313" key="1">
    <source>
        <dbReference type="EMBL" id="EPX85330.1"/>
    </source>
</evidence>
<reference evidence="2" key="1">
    <citation type="journal article" date="2014" name="Stand. Genomic Sci.">
        <title>Genome sequence of the exopolysaccharide-producing Salipiger mucosus type strain (DSM 16094(T)), a moderately halophilic member of the Roseobacter clade.</title>
        <authorList>
            <person name="Riedel T."/>
            <person name="Spring S."/>
            <person name="Fiebig A."/>
            <person name="Petersen J."/>
            <person name="Kyrpides N.C."/>
            <person name="Goker M."/>
            <person name="Klenk H.P."/>
        </authorList>
    </citation>
    <scope>NUCLEOTIDE SEQUENCE [LARGE SCALE GENOMIC DNA]</scope>
    <source>
        <strain evidence="2">DSM 16094</strain>
    </source>
</reference>
<accession>S9S565</accession>
<proteinExistence type="predicted"/>
<name>S9S565_9RHOB</name>
<dbReference type="EMBL" id="APVH01000009">
    <property type="protein sequence ID" value="EPX85330.1"/>
    <property type="molecule type" value="Genomic_DNA"/>
</dbReference>
<dbReference type="HOGENOM" id="CLU_1947290_0_0_5"/>
<gene>
    <name evidence="1" type="ORF">Salmuc_02709</name>
</gene>
<organism evidence="1 2">
    <name type="scientific">Salipiger mucosus DSM 16094</name>
    <dbReference type="NCBI Taxonomy" id="1123237"/>
    <lineage>
        <taxon>Bacteria</taxon>
        <taxon>Pseudomonadati</taxon>
        <taxon>Pseudomonadota</taxon>
        <taxon>Alphaproteobacteria</taxon>
        <taxon>Rhodobacterales</taxon>
        <taxon>Roseobacteraceae</taxon>
        <taxon>Salipiger</taxon>
    </lineage>
</organism>
<dbReference type="RefSeq" id="WP_020039897.1">
    <property type="nucleotide sequence ID" value="NZ_KE557273.1"/>
</dbReference>
<comment type="caution">
    <text evidence="1">The sequence shown here is derived from an EMBL/GenBank/DDBJ whole genome shotgun (WGS) entry which is preliminary data.</text>
</comment>
<protein>
    <submittedName>
        <fullName evidence="1">Uncharacterized protein</fullName>
    </submittedName>
</protein>
<dbReference type="STRING" id="1123237.Salmuc_02709"/>
<keyword evidence="2" id="KW-1185">Reference proteome</keyword>
<sequence>MADAFLDKRHNMLQRQFAHMTLDQYLRRLGMARLALGDHVRASGLLDGNALFFRFVANIRGAGNMTVYEPIFVEGRVVWIFGMITSFVRFPDNDEVTLELVDYVSRDKPEHTKELIRGTRIDAMQPVMV</sequence>
<evidence type="ECO:0000313" key="2">
    <source>
        <dbReference type="Proteomes" id="UP000015347"/>
    </source>
</evidence>